<keyword evidence="4" id="KW-1185">Reference proteome</keyword>
<dbReference type="Gene3D" id="3.20.20.100">
    <property type="entry name" value="NADP-dependent oxidoreductase domain"/>
    <property type="match status" value="1"/>
</dbReference>
<evidence type="ECO:0000256" key="1">
    <source>
        <dbReference type="SAM" id="SignalP"/>
    </source>
</evidence>
<dbReference type="AlphaFoldDB" id="A0A7W9X2N0"/>
<evidence type="ECO:0000313" key="3">
    <source>
        <dbReference type="EMBL" id="MBB6135384.1"/>
    </source>
</evidence>
<dbReference type="InterPro" id="IPR053135">
    <property type="entry name" value="AKR2_Oxidoreductase"/>
</dbReference>
<dbReference type="RefSeq" id="WP_183556062.1">
    <property type="nucleotide sequence ID" value="NZ_JACHBX010000004.1"/>
</dbReference>
<comment type="caution">
    <text evidence="3">The sequence shown here is derived from an EMBL/GenBank/DDBJ whole genome shotgun (WGS) entry which is preliminary data.</text>
</comment>
<proteinExistence type="predicted"/>
<dbReference type="Pfam" id="PF00248">
    <property type="entry name" value="Aldo_ket_red"/>
    <property type="match status" value="1"/>
</dbReference>
<evidence type="ECO:0000259" key="2">
    <source>
        <dbReference type="Pfam" id="PF00248"/>
    </source>
</evidence>
<keyword evidence="1" id="KW-0732">Signal</keyword>
<name>A0A7W9X2N0_9BURK</name>
<organism evidence="3 4">
    <name type="scientific">Massilia aurea</name>
    <dbReference type="NCBI Taxonomy" id="373040"/>
    <lineage>
        <taxon>Bacteria</taxon>
        <taxon>Pseudomonadati</taxon>
        <taxon>Pseudomonadota</taxon>
        <taxon>Betaproteobacteria</taxon>
        <taxon>Burkholderiales</taxon>
        <taxon>Oxalobacteraceae</taxon>
        <taxon>Telluria group</taxon>
        <taxon>Massilia</taxon>
    </lineage>
</organism>
<dbReference type="CDD" id="cd19095">
    <property type="entry name" value="AKR_PA4992-like"/>
    <property type="match status" value="1"/>
</dbReference>
<feature type="signal peptide" evidence="1">
    <location>
        <begin position="1"/>
        <end position="29"/>
    </location>
</feature>
<dbReference type="EMBL" id="JACHBX010000004">
    <property type="protein sequence ID" value="MBB6135384.1"/>
    <property type="molecule type" value="Genomic_DNA"/>
</dbReference>
<dbReference type="Proteomes" id="UP000540787">
    <property type="component" value="Unassembled WGS sequence"/>
</dbReference>
<reference evidence="3 4" key="1">
    <citation type="submission" date="2020-08" db="EMBL/GenBank/DDBJ databases">
        <title>The Agave Microbiome: Exploring the role of microbial communities in plant adaptations to desert environments.</title>
        <authorList>
            <person name="Partida-Martinez L.P."/>
        </authorList>
    </citation>
    <scope>NUCLEOTIDE SEQUENCE [LARGE SCALE GENOMIC DNA]</scope>
    <source>
        <strain evidence="3 4">AT3.2</strain>
    </source>
</reference>
<feature type="chain" id="PRO_5031098540" evidence="1">
    <location>
        <begin position="30"/>
        <end position="309"/>
    </location>
</feature>
<evidence type="ECO:0000313" key="4">
    <source>
        <dbReference type="Proteomes" id="UP000540787"/>
    </source>
</evidence>
<accession>A0A7W9X2N0</accession>
<dbReference type="InterPro" id="IPR036812">
    <property type="entry name" value="NAD(P)_OxRdtase_dom_sf"/>
</dbReference>
<dbReference type="InterPro" id="IPR023210">
    <property type="entry name" value="NADP_OxRdtase_dom"/>
</dbReference>
<dbReference type="PROSITE" id="PS51318">
    <property type="entry name" value="TAT"/>
    <property type="match status" value="1"/>
</dbReference>
<dbReference type="PANTHER" id="PTHR43312:SF1">
    <property type="entry name" value="NADP-DEPENDENT OXIDOREDUCTASE DOMAIN-CONTAINING PROTEIN"/>
    <property type="match status" value="1"/>
</dbReference>
<dbReference type="InterPro" id="IPR006311">
    <property type="entry name" value="TAT_signal"/>
</dbReference>
<dbReference type="PANTHER" id="PTHR43312">
    <property type="entry name" value="D-THREO-ALDOSE 1-DEHYDROGENASE"/>
    <property type="match status" value="1"/>
</dbReference>
<dbReference type="SUPFAM" id="SSF51430">
    <property type="entry name" value="NAD(P)-linked oxidoreductase"/>
    <property type="match status" value="1"/>
</dbReference>
<feature type="domain" description="NADP-dependent oxidoreductase" evidence="2">
    <location>
        <begin position="51"/>
        <end position="295"/>
    </location>
</feature>
<protein>
    <submittedName>
        <fullName evidence="3">Diketogulonate reductase-like aldo/keto reductase</fullName>
    </submittedName>
</protein>
<sequence length="309" mass="33745">MPPTSPSRRHLLASMIAASSGLALSPLLAAAPPAPLLTRPIPSSGEQLPVIGLGSWITFNVGRDLQGRRESVDVMRQFFAGGGRLVDSSPMYGSAQDVIGEAVQTLKPVRLFSADKVWVSGGARGVAQVEASRKLWRVPRFDLLQVHNLLSWEEHLPILLAMKREGRLRYVGITTSEGRRHAEIEKIMASQPIDFVQISYNALDRDVEQRILPLARERKIGVIVNRPFRQGDLTQALAGKPLPGWAADIGCTTWAQALLKFIVSHPAVTCAIPATSSVAHVRENLLAGTGRMPDEALRKRIAQDVERLA</sequence>
<gene>
    <name evidence="3" type="ORF">HD842_003551</name>
</gene>